<dbReference type="EMBL" id="CP014168">
    <property type="protein sequence ID" value="AOH86364.1"/>
    <property type="molecule type" value="Genomic_DNA"/>
</dbReference>
<name>A0A1B3ZG15_9SPHN</name>
<dbReference type="FunFam" id="3.30.70.270:FF:000001">
    <property type="entry name" value="Diguanylate cyclase domain protein"/>
    <property type="match status" value="1"/>
</dbReference>
<dbReference type="SMART" id="SM00304">
    <property type="entry name" value="HAMP"/>
    <property type="match status" value="2"/>
</dbReference>
<protein>
    <recommendedName>
        <fullName evidence="1">diguanylate cyclase</fullName>
        <ecNumber evidence="1">2.7.7.65</ecNumber>
    </recommendedName>
</protein>
<dbReference type="Gene3D" id="3.30.450.40">
    <property type="match status" value="1"/>
</dbReference>
<dbReference type="AlphaFoldDB" id="A0A1B3ZG15"/>
<proteinExistence type="predicted"/>
<dbReference type="Pfam" id="PF00990">
    <property type="entry name" value="GGDEF"/>
    <property type="match status" value="1"/>
</dbReference>
<evidence type="ECO:0000256" key="3">
    <source>
        <dbReference type="SAM" id="Phobius"/>
    </source>
</evidence>
<reference evidence="6 7" key="1">
    <citation type="submission" date="2016-01" db="EMBL/GenBank/DDBJ databases">
        <title>Complete genome and mega plasmid sequence of Sphingomonas panacis DCY99 elicits systemic resistance in rice to Xanthomonas oryzae.</title>
        <authorList>
            <person name="Kim Y.J."/>
            <person name="Yang D.C."/>
            <person name="Sing P."/>
        </authorList>
    </citation>
    <scope>NUCLEOTIDE SEQUENCE [LARGE SCALE GENOMIC DNA]</scope>
    <source>
        <strain evidence="6 7">DCY99</strain>
    </source>
</reference>
<keyword evidence="3" id="KW-1133">Transmembrane helix</keyword>
<accession>A0A1B3ZG15</accession>
<dbReference type="PROSITE" id="PS50887">
    <property type="entry name" value="GGDEF"/>
    <property type="match status" value="1"/>
</dbReference>
<dbReference type="STRING" id="1560345.AWL63_22810"/>
<keyword evidence="7" id="KW-1185">Reference proteome</keyword>
<keyword evidence="3" id="KW-0472">Membrane</keyword>
<dbReference type="GO" id="GO:0052621">
    <property type="term" value="F:diguanylate cyclase activity"/>
    <property type="evidence" value="ECO:0007669"/>
    <property type="project" value="UniProtKB-EC"/>
</dbReference>
<dbReference type="RefSeq" id="WP_069206869.1">
    <property type="nucleotide sequence ID" value="NZ_CP014168.1"/>
</dbReference>
<dbReference type="GO" id="GO:0005886">
    <property type="term" value="C:plasma membrane"/>
    <property type="evidence" value="ECO:0007669"/>
    <property type="project" value="TreeGrafter"/>
</dbReference>
<dbReference type="PROSITE" id="PS50885">
    <property type="entry name" value="HAMP"/>
    <property type="match status" value="1"/>
</dbReference>
<dbReference type="Pfam" id="PF00672">
    <property type="entry name" value="HAMP"/>
    <property type="match status" value="1"/>
</dbReference>
<feature type="domain" description="HAMP" evidence="4">
    <location>
        <begin position="207"/>
        <end position="260"/>
    </location>
</feature>
<dbReference type="KEGG" id="span:AWL63_22810"/>
<dbReference type="InterPro" id="IPR003018">
    <property type="entry name" value="GAF"/>
</dbReference>
<sequence>MRLATITNWAYGITVLLTLASGSTMLLASSAQDRERVAMSQRADLDQATSTIDEDVAQLSSLARQFAISGSQADLIAYRRESESLKAVETRTAAIRDVGATPTELRSLHETLHWADALRDEQAAAIAARARGDQHGAVAILFSPEYERELDRIQSSVERFQERIDQRTAAAVEIAVTASQTWRRVSEIVLGLTGFVFLCVLFFIFRQRVLRPVVRLSDVVTRLAAQDYATEWPQYPQVDEIGDMAQALRGFRENGIVRQRLEKERDADRAVRDLLSRMTQRMQRCDTVQDLTGVIERFAPEVAPRLAGSFYLFDAERNVMAVAAHWLGPVHSRDEFVPMACWGLRRGRQHRPAGDHIDVPCDHVAQDGDILVDSICLPLIGQNGMLGLLYFERRTDTAEIGPDENYLKMLAENVGLALDNLRLRDALRAMAMVDPLTGLSNRRQLDTALEASLSHAARTNTPVSCAMIDVDHFKRFNDNHGHDAGDAVLRAVGEALKRSIRSEDLAFRYGGEEFLLLMPGLGVADARARAEDIRLRIASLAVRHDDRDLGPVTASIGVATWPEQCAADRLVRAADAALLRAKRGGRDQVATVLTRDT</sequence>
<dbReference type="EC" id="2.7.7.65" evidence="1"/>
<dbReference type="GO" id="GO:1902201">
    <property type="term" value="P:negative regulation of bacterial-type flagellum-dependent cell motility"/>
    <property type="evidence" value="ECO:0007669"/>
    <property type="project" value="TreeGrafter"/>
</dbReference>
<dbReference type="SUPFAM" id="SSF55073">
    <property type="entry name" value="Nucleotide cyclase"/>
    <property type="match status" value="1"/>
</dbReference>
<dbReference type="OrthoDB" id="9812260at2"/>
<organism evidence="6 7">
    <name type="scientific">Sphingomonas panacis</name>
    <dbReference type="NCBI Taxonomy" id="1560345"/>
    <lineage>
        <taxon>Bacteria</taxon>
        <taxon>Pseudomonadati</taxon>
        <taxon>Pseudomonadota</taxon>
        <taxon>Alphaproteobacteria</taxon>
        <taxon>Sphingomonadales</taxon>
        <taxon>Sphingomonadaceae</taxon>
        <taxon>Sphingomonas</taxon>
    </lineage>
</organism>
<dbReference type="InterPro" id="IPR043128">
    <property type="entry name" value="Rev_trsase/Diguanyl_cyclase"/>
</dbReference>
<dbReference type="Gene3D" id="6.10.340.10">
    <property type="match status" value="1"/>
</dbReference>
<evidence type="ECO:0000259" key="5">
    <source>
        <dbReference type="PROSITE" id="PS50887"/>
    </source>
</evidence>
<dbReference type="CDD" id="cd01949">
    <property type="entry name" value="GGDEF"/>
    <property type="match status" value="1"/>
</dbReference>
<dbReference type="GO" id="GO:0043709">
    <property type="term" value="P:cell adhesion involved in single-species biofilm formation"/>
    <property type="evidence" value="ECO:0007669"/>
    <property type="project" value="TreeGrafter"/>
</dbReference>
<dbReference type="Proteomes" id="UP000094256">
    <property type="component" value="Chromosome"/>
</dbReference>
<comment type="catalytic activity">
    <reaction evidence="2">
        <text>2 GTP = 3',3'-c-di-GMP + 2 diphosphate</text>
        <dbReference type="Rhea" id="RHEA:24898"/>
        <dbReference type="ChEBI" id="CHEBI:33019"/>
        <dbReference type="ChEBI" id="CHEBI:37565"/>
        <dbReference type="ChEBI" id="CHEBI:58805"/>
        <dbReference type="EC" id="2.7.7.65"/>
    </reaction>
</comment>
<feature type="domain" description="GGDEF" evidence="5">
    <location>
        <begin position="461"/>
        <end position="594"/>
    </location>
</feature>
<dbReference type="Gene3D" id="3.30.70.270">
    <property type="match status" value="1"/>
</dbReference>
<evidence type="ECO:0000256" key="2">
    <source>
        <dbReference type="ARBA" id="ARBA00034247"/>
    </source>
</evidence>
<gene>
    <name evidence="6" type="ORF">AWL63_22810</name>
</gene>
<keyword evidence="3" id="KW-0812">Transmembrane</keyword>
<evidence type="ECO:0000313" key="7">
    <source>
        <dbReference type="Proteomes" id="UP000094256"/>
    </source>
</evidence>
<dbReference type="InterPro" id="IPR029787">
    <property type="entry name" value="Nucleotide_cyclase"/>
</dbReference>
<dbReference type="InterPro" id="IPR029016">
    <property type="entry name" value="GAF-like_dom_sf"/>
</dbReference>
<dbReference type="NCBIfam" id="TIGR00254">
    <property type="entry name" value="GGDEF"/>
    <property type="match status" value="1"/>
</dbReference>
<dbReference type="SMART" id="SM00065">
    <property type="entry name" value="GAF"/>
    <property type="match status" value="1"/>
</dbReference>
<evidence type="ECO:0000259" key="4">
    <source>
        <dbReference type="PROSITE" id="PS50885"/>
    </source>
</evidence>
<dbReference type="PANTHER" id="PTHR45138:SF9">
    <property type="entry name" value="DIGUANYLATE CYCLASE DGCM-RELATED"/>
    <property type="match status" value="1"/>
</dbReference>
<evidence type="ECO:0000313" key="6">
    <source>
        <dbReference type="EMBL" id="AOH86364.1"/>
    </source>
</evidence>
<evidence type="ECO:0000256" key="1">
    <source>
        <dbReference type="ARBA" id="ARBA00012528"/>
    </source>
</evidence>
<dbReference type="InterPro" id="IPR050469">
    <property type="entry name" value="Diguanylate_Cyclase"/>
</dbReference>
<dbReference type="InterPro" id="IPR003660">
    <property type="entry name" value="HAMP_dom"/>
</dbReference>
<feature type="transmembrane region" description="Helical" evidence="3">
    <location>
        <begin position="188"/>
        <end position="205"/>
    </location>
</feature>
<dbReference type="GO" id="GO:0007165">
    <property type="term" value="P:signal transduction"/>
    <property type="evidence" value="ECO:0007669"/>
    <property type="project" value="InterPro"/>
</dbReference>
<dbReference type="SUPFAM" id="SSF158472">
    <property type="entry name" value="HAMP domain-like"/>
    <property type="match status" value="1"/>
</dbReference>
<dbReference type="SMART" id="SM00267">
    <property type="entry name" value="GGDEF"/>
    <property type="match status" value="1"/>
</dbReference>
<dbReference type="SUPFAM" id="SSF55781">
    <property type="entry name" value="GAF domain-like"/>
    <property type="match status" value="1"/>
</dbReference>
<dbReference type="InterPro" id="IPR000160">
    <property type="entry name" value="GGDEF_dom"/>
</dbReference>
<dbReference type="PANTHER" id="PTHR45138">
    <property type="entry name" value="REGULATORY COMPONENTS OF SENSORY TRANSDUCTION SYSTEM"/>
    <property type="match status" value="1"/>
</dbReference>